<reference evidence="4" key="1">
    <citation type="submission" date="2017-04" db="EMBL/GenBank/DDBJ databases">
        <authorList>
            <person name="Varghese N."/>
            <person name="Submissions S."/>
        </authorList>
    </citation>
    <scope>NUCLEOTIDE SEQUENCE [LARGE SCALE GENOMIC DNA]</scope>
    <source>
        <strain evidence="4">DSM 9293</strain>
    </source>
</reference>
<evidence type="ECO:0000256" key="1">
    <source>
        <dbReference type="SAM" id="Phobius"/>
    </source>
</evidence>
<name>A0A1W1WJC4_SULTA</name>
<dbReference type="RefSeq" id="WP_020373202.1">
    <property type="nucleotide sequence ID" value="NZ_FWWY01000001.1"/>
</dbReference>
<keyword evidence="1" id="KW-0812">Transmembrane</keyword>
<organism evidence="3 4">
    <name type="scientific">Sulfobacillus thermosulfidooxidans (strain DSM 9293 / VKM B-1269 / AT-1)</name>
    <dbReference type="NCBI Taxonomy" id="929705"/>
    <lineage>
        <taxon>Bacteria</taxon>
        <taxon>Bacillati</taxon>
        <taxon>Bacillota</taxon>
        <taxon>Clostridia</taxon>
        <taxon>Eubacteriales</taxon>
        <taxon>Clostridiales Family XVII. Incertae Sedis</taxon>
        <taxon>Sulfobacillus</taxon>
    </lineage>
</organism>
<evidence type="ECO:0000259" key="2">
    <source>
        <dbReference type="PROSITE" id="PS50853"/>
    </source>
</evidence>
<dbReference type="Proteomes" id="UP000192660">
    <property type="component" value="Unassembled WGS sequence"/>
</dbReference>
<accession>A0A1W1WJC4</accession>
<gene>
    <name evidence="3" type="ORF">SAMN00768000_2766</name>
</gene>
<dbReference type="InterPro" id="IPR003961">
    <property type="entry name" value="FN3_dom"/>
</dbReference>
<keyword evidence="1" id="KW-1133">Transmembrane helix</keyword>
<keyword evidence="1" id="KW-0472">Membrane</keyword>
<dbReference type="OrthoDB" id="9804686at2"/>
<dbReference type="CDD" id="cd00063">
    <property type="entry name" value="FN3"/>
    <property type="match status" value="1"/>
</dbReference>
<dbReference type="EMBL" id="FWWY01000001">
    <property type="protein sequence ID" value="SMC06345.1"/>
    <property type="molecule type" value="Genomic_DNA"/>
</dbReference>
<dbReference type="Gene3D" id="2.60.40.10">
    <property type="entry name" value="Immunoglobulins"/>
    <property type="match status" value="1"/>
</dbReference>
<dbReference type="SMART" id="SM00060">
    <property type="entry name" value="FN3"/>
    <property type="match status" value="1"/>
</dbReference>
<dbReference type="AlphaFoldDB" id="A0A1W1WJC4"/>
<dbReference type="Pfam" id="PF00041">
    <property type="entry name" value="fn3"/>
    <property type="match status" value="1"/>
</dbReference>
<proteinExistence type="predicted"/>
<evidence type="ECO:0000313" key="3">
    <source>
        <dbReference type="EMBL" id="SMC06345.1"/>
    </source>
</evidence>
<feature type="domain" description="Fibronectin type-III" evidence="2">
    <location>
        <begin position="67"/>
        <end position="162"/>
    </location>
</feature>
<sequence>MVNLSQKSRFPHWILWIVTGAAVLLIPVAFMAGWLADMGRVRPVLTQLSQAQQATMRQASAIPKEPPSQAPAHVVASWGLSQVVLKWSRVPGASAYVVYRAVGNHSVAGAEKIGEVTQSTHEVEFVDSGVRPGTQYTYWIAAVNAAGQGPMTQALSGETYLTPANIAQQVEKSAIPVQATVWSQGGLGLFAPTPKSYHSVAFAIDGVLYTALYLPPSDSHSTWLTKHWVSWTVGGLPVHVLKTTHQLTVLQMPRQEKSVTSLVQGAVTTTNVLVWYHQGMWQHQLFTGTLTNLPLGALVMNGYGNVIALTNHLGQLITIPSSHVH</sequence>
<protein>
    <recommendedName>
        <fullName evidence="2">Fibronectin type-III domain-containing protein</fullName>
    </recommendedName>
</protein>
<keyword evidence="4" id="KW-1185">Reference proteome</keyword>
<dbReference type="InterPro" id="IPR036116">
    <property type="entry name" value="FN3_sf"/>
</dbReference>
<dbReference type="InterPro" id="IPR013783">
    <property type="entry name" value="Ig-like_fold"/>
</dbReference>
<evidence type="ECO:0000313" key="4">
    <source>
        <dbReference type="Proteomes" id="UP000192660"/>
    </source>
</evidence>
<feature type="transmembrane region" description="Helical" evidence="1">
    <location>
        <begin position="13"/>
        <end position="36"/>
    </location>
</feature>
<dbReference type="SUPFAM" id="SSF49265">
    <property type="entry name" value="Fibronectin type III"/>
    <property type="match status" value="1"/>
</dbReference>
<dbReference type="PROSITE" id="PS50853">
    <property type="entry name" value="FN3"/>
    <property type="match status" value="1"/>
</dbReference>
<dbReference type="STRING" id="28034.BFX07_11370"/>